<dbReference type="InterPro" id="IPR011093">
    <property type="entry name" value="TraI_2_C"/>
</dbReference>
<dbReference type="OrthoDB" id="6190309at2"/>
<dbReference type="Gene3D" id="2.40.10.200">
    <property type="entry name" value="STY4665 C-terminal domain-like"/>
    <property type="match status" value="1"/>
</dbReference>
<gene>
    <name evidence="2" type="ORF">CRM94_16820</name>
</gene>
<comment type="caution">
    <text evidence="2">The sequence shown here is derived from an EMBL/GenBank/DDBJ whole genome shotgun (WGS) entry which is preliminary data.</text>
</comment>
<organism evidence="2 3">
    <name type="scientific">Burkholderia gladioli</name>
    <name type="common">Pseudomonas marginata</name>
    <name type="synonym">Phytomonas marginata</name>
    <dbReference type="NCBI Taxonomy" id="28095"/>
    <lineage>
        <taxon>Bacteria</taxon>
        <taxon>Pseudomonadati</taxon>
        <taxon>Pseudomonadota</taxon>
        <taxon>Betaproteobacteria</taxon>
        <taxon>Burkholderiales</taxon>
        <taxon>Burkholderiaceae</taxon>
        <taxon>Burkholderia</taxon>
    </lineage>
</organism>
<evidence type="ECO:0000259" key="1">
    <source>
        <dbReference type="Pfam" id="PF07515"/>
    </source>
</evidence>
<dbReference type="AlphaFoldDB" id="A0A2A7SAR0"/>
<dbReference type="SUPFAM" id="SSF46785">
    <property type="entry name" value="Winged helix' DNA-binding domain"/>
    <property type="match status" value="1"/>
</dbReference>
<dbReference type="Proteomes" id="UP000220629">
    <property type="component" value="Unassembled WGS sequence"/>
</dbReference>
<evidence type="ECO:0000313" key="3">
    <source>
        <dbReference type="Proteomes" id="UP000220629"/>
    </source>
</evidence>
<accession>A0A2A7SAR0</accession>
<name>A0A2A7SAR0_BURGA</name>
<dbReference type="RefSeq" id="WP_080752299.1">
    <property type="nucleotide sequence ID" value="NZ_CADEQK010000044.1"/>
</dbReference>
<protein>
    <recommendedName>
        <fullName evidence="1">Putative conjugal transfer nickase/helicase TraI C-terminal domain-containing protein</fullName>
    </recommendedName>
</protein>
<evidence type="ECO:0000313" key="2">
    <source>
        <dbReference type="EMBL" id="PEH40651.1"/>
    </source>
</evidence>
<sequence length="203" mass="22369">MPAGHPVGGQPPVWFEGLVSRSSRSGCTCPRGHLASDLLPTIGRASFIDGLPSSNVAEASPSIEPSSLSALSSGRSPSGEHFVTWLRDSIQTRRLIINDAKALVHTVAGSVFLVSPGVFQRYAQEHPEVARLAKQEQQTEWAWVQKRFEWLGIHRKQNNGLNIWTCDVTGPRKIRQLHEYLLNDAALLSGTVSPDNPYLQLRQ</sequence>
<dbReference type="EMBL" id="PDDY01000002">
    <property type="protein sequence ID" value="PEH40651.1"/>
    <property type="molecule type" value="Genomic_DNA"/>
</dbReference>
<dbReference type="InterPro" id="IPR036388">
    <property type="entry name" value="WH-like_DNA-bd_sf"/>
</dbReference>
<feature type="domain" description="Putative conjugal transfer nickase/helicase TraI C-terminal" evidence="1">
    <location>
        <begin position="78"/>
        <end position="201"/>
    </location>
</feature>
<dbReference type="InterPro" id="IPR036390">
    <property type="entry name" value="WH_DNA-bd_sf"/>
</dbReference>
<dbReference type="Pfam" id="PF07515">
    <property type="entry name" value="TraI_2_C"/>
    <property type="match status" value="1"/>
</dbReference>
<reference evidence="3" key="1">
    <citation type="submission" date="2017-09" db="EMBL/GenBank/DDBJ databases">
        <title>FDA dAtabase for Regulatory Grade micrObial Sequences (FDA-ARGOS): Supporting development and validation of Infectious Disease Dx tests.</title>
        <authorList>
            <person name="Minogue T."/>
            <person name="Wolcott M."/>
            <person name="Wasieloski L."/>
            <person name="Aguilar W."/>
            <person name="Moore D."/>
            <person name="Tallon L."/>
            <person name="Sadzewicz L."/>
            <person name="Ott S."/>
            <person name="Zhao X."/>
            <person name="Nagaraj S."/>
            <person name="Vavikolanu K."/>
            <person name="Aluvathingal J."/>
            <person name="Nadendla S."/>
            <person name="Sichtig H."/>
        </authorList>
    </citation>
    <scope>NUCLEOTIDE SEQUENCE [LARGE SCALE GENOMIC DNA]</scope>
    <source>
        <strain evidence="3">FDAARGOS_390</strain>
    </source>
</reference>
<dbReference type="Gene3D" id="1.10.10.10">
    <property type="entry name" value="Winged helix-like DNA-binding domain superfamily/Winged helix DNA-binding domain"/>
    <property type="match status" value="1"/>
</dbReference>
<proteinExistence type="predicted"/>